<dbReference type="InterPro" id="IPR006531">
    <property type="entry name" value="Gp5/Vgr_OB"/>
</dbReference>
<sequence>MTSDTLLSHLALSLGGSTPPDGLLAAIDQLSVEMSLHLPSVATLVIHDPALAWVDHSLLLPGTTLVVNSGKGEKLFDGEIVELEADFGIQGQRVIVRAFDRLHRLARVRYQRAFKQKSDDEIVSACAGDVGLSAQATATSGQHEHYLQLGISNLALAQELAAAHGFLLFVDGQKLHFEPPTSSSTVTLEWGANLSNFRPRLSATGYVQEVTVRGWDAAAKKAVVGVASSSKVPPGVGVAPKNFISAVTPKDGRGDPAIITQDQAKAVAQNMLDGHLSRFVEADGVALGNAGIKAGASVEISGVGTRFSGTYFVTGATHQIVPGESYTTEFSVSGLHPSSILAMLGNQHPSTMPHGAGLTLGLVVDNKDPDSLGRVKVKFPLFYDADAGAEVMTDWLPMMASGAGKERGLYFLPEIDDEVIVAFGHGRSNAPLVLGALWNGKDAPPGAQNDLVDGSGLVKRRSIYSRTGNYIVLDDSDDNGGISIIDSKGNKFVFKVQDDSLTIEAAGPITVTTKADLSFDVTGNATLKAKGNLNLEATGNIGIKATGNLKAEATGQAEVSGTTGAKLSSAAMVDVKGAMINLN</sequence>
<dbReference type="SUPFAM" id="SSF69279">
    <property type="entry name" value="Phage tail proteins"/>
    <property type="match status" value="1"/>
</dbReference>
<protein>
    <submittedName>
        <fullName evidence="2">Type IV secretion protein Rhs</fullName>
    </submittedName>
</protein>
<organism evidence="2 3">
    <name type="scientific">Candidatus Viridilinea halotolerans</name>
    <dbReference type="NCBI Taxonomy" id="2491704"/>
    <lineage>
        <taxon>Bacteria</taxon>
        <taxon>Bacillati</taxon>
        <taxon>Chloroflexota</taxon>
        <taxon>Chloroflexia</taxon>
        <taxon>Chloroflexales</taxon>
        <taxon>Chloroflexineae</taxon>
        <taxon>Oscillochloridaceae</taxon>
        <taxon>Candidatus Viridilinea</taxon>
    </lineage>
</organism>
<dbReference type="InterPro" id="IPR037026">
    <property type="entry name" value="Vgr_OB-fold_dom_sf"/>
</dbReference>
<dbReference type="EMBL" id="RSAS01000087">
    <property type="protein sequence ID" value="RRR76949.1"/>
    <property type="molecule type" value="Genomic_DNA"/>
</dbReference>
<dbReference type="InterPro" id="IPR047702">
    <property type="entry name" value="VgrG-rel"/>
</dbReference>
<name>A0A426U9D0_9CHLR</name>
<dbReference type="AlphaFoldDB" id="A0A426U9D0"/>
<dbReference type="Pfam" id="PF05954">
    <property type="entry name" value="Phage_GPD"/>
    <property type="match status" value="1"/>
</dbReference>
<accession>A0A426U9D0</accession>
<evidence type="ECO:0000259" key="1">
    <source>
        <dbReference type="Pfam" id="PF04717"/>
    </source>
</evidence>
<evidence type="ECO:0000313" key="3">
    <source>
        <dbReference type="Proteomes" id="UP000280307"/>
    </source>
</evidence>
<dbReference type="Proteomes" id="UP000280307">
    <property type="component" value="Unassembled WGS sequence"/>
</dbReference>
<dbReference type="Gene3D" id="2.40.50.230">
    <property type="entry name" value="Gp5 N-terminal domain"/>
    <property type="match status" value="1"/>
</dbReference>
<dbReference type="SUPFAM" id="SSF69349">
    <property type="entry name" value="Phage fibre proteins"/>
    <property type="match status" value="1"/>
</dbReference>
<dbReference type="Pfam" id="PF04717">
    <property type="entry name" value="Phage_base_V"/>
    <property type="match status" value="1"/>
</dbReference>
<evidence type="ECO:0000313" key="2">
    <source>
        <dbReference type="EMBL" id="RRR76949.1"/>
    </source>
</evidence>
<feature type="domain" description="Gp5/Type VI secretion system Vgr protein OB-fold" evidence="1">
    <location>
        <begin position="360"/>
        <end position="438"/>
    </location>
</feature>
<dbReference type="SUPFAM" id="SSF69255">
    <property type="entry name" value="gp5 N-terminal domain-like"/>
    <property type="match status" value="1"/>
</dbReference>
<proteinExistence type="predicted"/>
<dbReference type="NCBIfam" id="NF033848">
    <property type="entry name" value="VgrG_rel"/>
    <property type="match status" value="1"/>
</dbReference>
<gene>
    <name evidence="2" type="ORF">EI684_02140</name>
</gene>
<comment type="caution">
    <text evidence="2">The sequence shown here is derived from an EMBL/GenBank/DDBJ whole genome shotgun (WGS) entry which is preliminary data.</text>
</comment>
<reference evidence="2 3" key="1">
    <citation type="submission" date="2018-12" db="EMBL/GenBank/DDBJ databases">
        <title>Genome Sequence of Candidatus Viridilinea halotolerans isolated from saline sulfide-rich spring.</title>
        <authorList>
            <person name="Grouzdev D.S."/>
            <person name="Burganskaya E.I."/>
            <person name="Krutkina M.S."/>
            <person name="Sukhacheva M.V."/>
            <person name="Gorlenko V.M."/>
        </authorList>
    </citation>
    <scope>NUCLEOTIDE SEQUENCE [LARGE SCALE GENOMIC DNA]</scope>
    <source>
        <strain evidence="2">Chok-6</strain>
    </source>
</reference>